<dbReference type="Proteomes" id="UP001589647">
    <property type="component" value="Unassembled WGS sequence"/>
</dbReference>
<organism evidence="3 4">
    <name type="scientific">Nonomuraea spiralis</name>
    <dbReference type="NCBI Taxonomy" id="46182"/>
    <lineage>
        <taxon>Bacteria</taxon>
        <taxon>Bacillati</taxon>
        <taxon>Actinomycetota</taxon>
        <taxon>Actinomycetes</taxon>
        <taxon>Streptosporangiales</taxon>
        <taxon>Streptosporangiaceae</taxon>
        <taxon>Nonomuraea</taxon>
    </lineage>
</organism>
<name>A0ABV5IZB0_9ACTN</name>
<proteinExistence type="predicted"/>
<evidence type="ECO:0000256" key="1">
    <source>
        <dbReference type="SAM" id="MobiDB-lite"/>
    </source>
</evidence>
<evidence type="ECO:0000313" key="4">
    <source>
        <dbReference type="Proteomes" id="UP001589647"/>
    </source>
</evidence>
<feature type="region of interest" description="Disordered" evidence="1">
    <location>
        <begin position="174"/>
        <end position="227"/>
    </location>
</feature>
<evidence type="ECO:0000256" key="2">
    <source>
        <dbReference type="SAM" id="Phobius"/>
    </source>
</evidence>
<evidence type="ECO:0000313" key="3">
    <source>
        <dbReference type="EMBL" id="MFB9209084.1"/>
    </source>
</evidence>
<sequence length="467" mass="48765">MGEDQEGAEPGVESVNCHEGLVRLLAEQFARADVSLRELQARADRAGGPRLPRATCADMLAGRRFPKKAVMVTFLRACGVPEHRVPEWERAWERVRLARMPPTNYQLAQTVLSTINHPPDAFTPSAGALPRPGITPLEGPTRASTTPLEDFTPGAASLWDLTRPAAVPLGGLPGAAPLEDLGQGTAPPEGVSLPAGGVPPERSDPPADPQMAGSGTHPLGRPPADDVLPIGGLPVGVVVAAAPMTGGFPVTAPTLGGELAVPGGGGAGLREWGRRRAAGTAALVVAGAVGVGVAVGWWAAPRQADPVTQGRSVSDDGRAFGPGGSSRFAVTVDPANTGVRLIRRLDAGIAMQQAAITVNGSPAGSWHPLPVENTYRWRDQTVDLPPALTTGRRSLTVVNSFVSSSLDFNEFLYVVKQQVKGVWSIADTVDVGPYHTTSEAAHDYRLTGPQTFADTRHFAYAPLDGTT</sequence>
<comment type="caution">
    <text evidence="3">The sequence shown here is derived from an EMBL/GenBank/DDBJ whole genome shotgun (WGS) entry which is preliminary data.</text>
</comment>
<reference evidence="3 4" key="1">
    <citation type="submission" date="2024-09" db="EMBL/GenBank/DDBJ databases">
        <authorList>
            <person name="Sun Q."/>
            <person name="Mori K."/>
        </authorList>
    </citation>
    <scope>NUCLEOTIDE SEQUENCE [LARGE SCALE GENOMIC DNA]</scope>
    <source>
        <strain evidence="3 4">CCM 3426</strain>
    </source>
</reference>
<gene>
    <name evidence="3" type="ORF">ACFFV7_48425</name>
</gene>
<protein>
    <submittedName>
        <fullName evidence="3">Uncharacterized protein</fullName>
    </submittedName>
</protein>
<keyword evidence="2" id="KW-1133">Transmembrane helix</keyword>
<keyword evidence="2" id="KW-0472">Membrane</keyword>
<feature type="transmembrane region" description="Helical" evidence="2">
    <location>
        <begin position="277"/>
        <end position="299"/>
    </location>
</feature>
<dbReference type="RefSeq" id="WP_189651809.1">
    <property type="nucleotide sequence ID" value="NZ_BMRC01000022.1"/>
</dbReference>
<keyword evidence="2" id="KW-0812">Transmembrane</keyword>
<accession>A0ABV5IZB0</accession>
<dbReference type="EMBL" id="JBHMEI010000095">
    <property type="protein sequence ID" value="MFB9209084.1"/>
    <property type="molecule type" value="Genomic_DNA"/>
</dbReference>
<keyword evidence="4" id="KW-1185">Reference proteome</keyword>